<evidence type="ECO:0000313" key="3">
    <source>
        <dbReference type="Proteomes" id="UP001176961"/>
    </source>
</evidence>
<evidence type="ECO:0000313" key="2">
    <source>
        <dbReference type="EMBL" id="CAJ0602653.1"/>
    </source>
</evidence>
<keyword evidence="3" id="KW-1185">Reference proteome</keyword>
<name>A0AA36H270_CYLNA</name>
<proteinExistence type="predicted"/>
<reference evidence="2" key="1">
    <citation type="submission" date="2023-07" db="EMBL/GenBank/DDBJ databases">
        <authorList>
            <consortium name="CYATHOMIX"/>
        </authorList>
    </citation>
    <scope>NUCLEOTIDE SEQUENCE</scope>
    <source>
        <strain evidence="2">N/A</strain>
    </source>
</reference>
<feature type="compositionally biased region" description="Basic and acidic residues" evidence="1">
    <location>
        <begin position="13"/>
        <end position="28"/>
    </location>
</feature>
<comment type="caution">
    <text evidence="2">The sequence shown here is derived from an EMBL/GenBank/DDBJ whole genome shotgun (WGS) entry which is preliminary data.</text>
</comment>
<protein>
    <submittedName>
        <fullName evidence="2">Uncharacterized protein</fullName>
    </submittedName>
</protein>
<organism evidence="2 3">
    <name type="scientific">Cylicocyclus nassatus</name>
    <name type="common">Nematode worm</name>
    <dbReference type="NCBI Taxonomy" id="53992"/>
    <lineage>
        <taxon>Eukaryota</taxon>
        <taxon>Metazoa</taxon>
        <taxon>Ecdysozoa</taxon>
        <taxon>Nematoda</taxon>
        <taxon>Chromadorea</taxon>
        <taxon>Rhabditida</taxon>
        <taxon>Rhabditina</taxon>
        <taxon>Rhabditomorpha</taxon>
        <taxon>Strongyloidea</taxon>
        <taxon>Strongylidae</taxon>
        <taxon>Cylicocyclus</taxon>
    </lineage>
</organism>
<sequence length="82" mass="9273">MMEQLPPTMTRGWLEDVRKEEEKAREQTDADTSNTDLTDITSIAESDSSIPSLSSSSDEMSDEEDYLTKLVNRTEEDQSLLV</sequence>
<feature type="region of interest" description="Disordered" evidence="1">
    <location>
        <begin position="1"/>
        <end position="65"/>
    </location>
</feature>
<accession>A0AA36H270</accession>
<dbReference type="AlphaFoldDB" id="A0AA36H270"/>
<evidence type="ECO:0000256" key="1">
    <source>
        <dbReference type="SAM" id="MobiDB-lite"/>
    </source>
</evidence>
<dbReference type="Proteomes" id="UP001176961">
    <property type="component" value="Unassembled WGS sequence"/>
</dbReference>
<dbReference type="EMBL" id="CATQJL010000305">
    <property type="protein sequence ID" value="CAJ0602653.1"/>
    <property type="molecule type" value="Genomic_DNA"/>
</dbReference>
<feature type="compositionally biased region" description="Polar residues" evidence="1">
    <location>
        <begin position="30"/>
        <end position="41"/>
    </location>
</feature>
<gene>
    <name evidence="2" type="ORF">CYNAS_LOCUS14636</name>
</gene>
<feature type="compositionally biased region" description="Low complexity" evidence="1">
    <location>
        <begin position="42"/>
        <end position="58"/>
    </location>
</feature>